<dbReference type="Gene3D" id="3.20.20.70">
    <property type="entry name" value="Aldolase class I"/>
    <property type="match status" value="1"/>
</dbReference>
<keyword evidence="8" id="KW-0671">Queuosine biosynthesis</keyword>
<comment type="catalytic activity">
    <reaction evidence="8">
        <text>6-carboxy-5,6,7,8-tetrahydropterin + H(+) = 7-carboxy-7-carbaguanine + NH4(+)</text>
        <dbReference type="Rhea" id="RHEA:27974"/>
        <dbReference type="ChEBI" id="CHEBI:15378"/>
        <dbReference type="ChEBI" id="CHEBI:28938"/>
        <dbReference type="ChEBI" id="CHEBI:61032"/>
        <dbReference type="ChEBI" id="CHEBI:61036"/>
        <dbReference type="EC" id="4.3.99.3"/>
    </reaction>
</comment>
<keyword evidence="1 8" id="KW-0004">4Fe-4S</keyword>
<dbReference type="InterPro" id="IPR013785">
    <property type="entry name" value="Aldolase_TIM"/>
</dbReference>
<sequence length="241" mass="26477">MTTSDRANTLEIAELFGPTVQGEGPSLGRPAGFLRLGGCNFTCLWCDSAYTWDATRFDLRVELDRRDVADVAEQLRAMAVGLVVITGGEPLMQQRTPGFAALLGLLADLDIEIETNGSIHPTDALMDNATVRFNVGLKLANSGVPEHLRIRAASLRAFWRLAGEGRACFKAVCCHRGDVAELAGLVDRLELDPATVWVMPEGQTDLDTVHHLRRIAEPAIQYGFNITPRLHISIWETERGR</sequence>
<keyword evidence="6 8" id="KW-0411">Iron-sulfur</keyword>
<feature type="binding site" evidence="8">
    <location>
        <position position="35"/>
    </location>
    <ligand>
        <name>substrate</name>
    </ligand>
</feature>
<comment type="pathway">
    <text evidence="8">Purine metabolism; 7-cyano-7-deazaguanine biosynthesis.</text>
</comment>
<reference evidence="10 11" key="1">
    <citation type="submission" date="2019-03" db="EMBL/GenBank/DDBJ databases">
        <title>Genomic Encyclopedia of Type Strains, Phase IV (KMG-IV): sequencing the most valuable type-strain genomes for metagenomic binning, comparative biology and taxonomic classification.</title>
        <authorList>
            <person name="Goeker M."/>
        </authorList>
    </citation>
    <scope>NUCLEOTIDE SEQUENCE [LARGE SCALE GENOMIC DNA]</scope>
    <source>
        <strain evidence="10 11">DSM 45934</strain>
    </source>
</reference>
<comment type="caution">
    <text evidence="8">Lacks conserved residue(s) required for the propagation of feature annotation.</text>
</comment>
<dbReference type="InterPro" id="IPR007197">
    <property type="entry name" value="rSAM"/>
</dbReference>
<dbReference type="GO" id="GO:0000287">
    <property type="term" value="F:magnesium ion binding"/>
    <property type="evidence" value="ECO:0007669"/>
    <property type="project" value="UniProtKB-UniRule"/>
</dbReference>
<dbReference type="InterPro" id="IPR058240">
    <property type="entry name" value="rSAM_sf"/>
</dbReference>
<evidence type="ECO:0000256" key="8">
    <source>
        <dbReference type="HAMAP-Rule" id="MF_00917"/>
    </source>
</evidence>
<feature type="binding site" evidence="8">
    <location>
        <begin position="20"/>
        <end position="22"/>
    </location>
    <ligand>
        <name>substrate</name>
    </ligand>
</feature>
<evidence type="ECO:0000256" key="2">
    <source>
        <dbReference type="ARBA" id="ARBA00022691"/>
    </source>
</evidence>
<evidence type="ECO:0000256" key="1">
    <source>
        <dbReference type="ARBA" id="ARBA00022485"/>
    </source>
</evidence>
<dbReference type="HAMAP" id="MF_00917">
    <property type="entry name" value="QueE"/>
    <property type="match status" value="1"/>
</dbReference>
<dbReference type="EC" id="4.3.99.3" evidence="8"/>
<dbReference type="SFLD" id="SFLDS00029">
    <property type="entry name" value="Radical_SAM"/>
    <property type="match status" value="1"/>
</dbReference>
<comment type="cofactor">
    <cofactor evidence="8">
        <name>Mg(2+)</name>
        <dbReference type="ChEBI" id="CHEBI:18420"/>
    </cofactor>
</comment>
<name>A0A4R2ISB2_9PSEU</name>
<keyword evidence="5 8" id="KW-0408">Iron</keyword>
<evidence type="ECO:0000256" key="5">
    <source>
        <dbReference type="ARBA" id="ARBA00023004"/>
    </source>
</evidence>
<keyword evidence="11" id="KW-1185">Reference proteome</keyword>
<comment type="cofactor">
    <cofactor evidence="8">
        <name>S-adenosyl-L-methionine</name>
        <dbReference type="ChEBI" id="CHEBI:59789"/>
    </cofactor>
    <text evidence="8">Binds 1 S-adenosyl-L-methionine per subunit.</text>
</comment>
<dbReference type="Pfam" id="PF04055">
    <property type="entry name" value="Radical_SAM"/>
    <property type="match status" value="1"/>
</dbReference>
<dbReference type="GO" id="GO:0051539">
    <property type="term" value="F:4 iron, 4 sulfur cluster binding"/>
    <property type="evidence" value="ECO:0007669"/>
    <property type="project" value="UniProtKB-UniRule"/>
</dbReference>
<gene>
    <name evidence="8" type="primary">queE</name>
    <name evidence="10" type="ORF">EV192_11756</name>
</gene>
<dbReference type="CDD" id="cd01335">
    <property type="entry name" value="Radical_SAM"/>
    <property type="match status" value="1"/>
</dbReference>
<dbReference type="GO" id="GO:1904047">
    <property type="term" value="F:S-adenosyl-L-methionine binding"/>
    <property type="evidence" value="ECO:0007669"/>
    <property type="project" value="UniProtKB-UniRule"/>
</dbReference>
<protein>
    <recommendedName>
        <fullName evidence="8">7-carboxy-7-deazaguanine synthase</fullName>
        <shortName evidence="8">CDG synthase</shortName>
        <ecNumber evidence="8">4.3.99.3</ecNumber>
    </recommendedName>
    <alternativeName>
        <fullName evidence="8">Queuosine biosynthesis protein QueE</fullName>
    </alternativeName>
</protein>
<comment type="subunit">
    <text evidence="8">Homodimer.</text>
</comment>
<keyword evidence="4 8" id="KW-0460">Magnesium</keyword>
<feature type="binding site" evidence="8">
    <location>
        <position position="88"/>
    </location>
    <ligand>
        <name>S-adenosyl-L-methionine</name>
        <dbReference type="ChEBI" id="CHEBI:59789"/>
    </ligand>
</feature>
<evidence type="ECO:0000256" key="3">
    <source>
        <dbReference type="ARBA" id="ARBA00022723"/>
    </source>
</evidence>
<dbReference type="AlphaFoldDB" id="A0A4R2ISB2"/>
<dbReference type="SUPFAM" id="SSF102114">
    <property type="entry name" value="Radical SAM enzymes"/>
    <property type="match status" value="1"/>
</dbReference>
<feature type="binding site" evidence="8">
    <location>
        <position position="43"/>
    </location>
    <ligand>
        <name>[4Fe-4S] cluster</name>
        <dbReference type="ChEBI" id="CHEBI:49883"/>
        <note>4Fe-4S-S-AdoMet</note>
    </ligand>
</feature>
<dbReference type="PIRSF" id="PIRSF000370">
    <property type="entry name" value="QueE"/>
    <property type="match status" value="1"/>
</dbReference>
<dbReference type="EMBL" id="SLWS01000017">
    <property type="protein sequence ID" value="TCO47316.1"/>
    <property type="molecule type" value="Genomic_DNA"/>
</dbReference>
<feature type="binding site" evidence="8">
    <location>
        <position position="46"/>
    </location>
    <ligand>
        <name>[4Fe-4S] cluster</name>
        <dbReference type="ChEBI" id="CHEBI:49883"/>
        <note>4Fe-4S-S-AdoMet</note>
    </ligand>
</feature>
<evidence type="ECO:0000256" key="7">
    <source>
        <dbReference type="ARBA" id="ARBA00023239"/>
    </source>
</evidence>
<evidence type="ECO:0000313" key="10">
    <source>
        <dbReference type="EMBL" id="TCO47316.1"/>
    </source>
</evidence>
<dbReference type="GO" id="GO:0008616">
    <property type="term" value="P:tRNA queuosine(34) biosynthetic process"/>
    <property type="evidence" value="ECO:0007669"/>
    <property type="project" value="UniProtKB-UniRule"/>
</dbReference>
<keyword evidence="2 8" id="KW-0949">S-adenosyl-L-methionine</keyword>
<feature type="binding site" evidence="8">
    <location>
        <begin position="45"/>
        <end position="47"/>
    </location>
    <ligand>
        <name>S-adenosyl-L-methionine</name>
        <dbReference type="ChEBI" id="CHEBI:59789"/>
    </ligand>
</feature>
<feature type="binding site" evidence="8">
    <location>
        <position position="48"/>
    </location>
    <ligand>
        <name>Mg(2+)</name>
        <dbReference type="ChEBI" id="CHEBI:18420"/>
    </ligand>
</feature>
<dbReference type="RefSeq" id="WP_132125618.1">
    <property type="nucleotide sequence ID" value="NZ_SLWS01000017.1"/>
</dbReference>
<comment type="function">
    <text evidence="8">Catalyzes the complex heterocyclic radical-mediated conversion of 6-carboxy-5,6,7,8-tetrahydropterin (CPH4) to 7-carboxy-7-deazaguanine (CDG), a step common to the biosynthetic pathways of all 7-deazapurine-containing compounds.</text>
</comment>
<evidence type="ECO:0000256" key="6">
    <source>
        <dbReference type="ARBA" id="ARBA00023014"/>
    </source>
</evidence>
<accession>A0A4R2ISB2</accession>
<dbReference type="GO" id="GO:0016840">
    <property type="term" value="F:carbon-nitrogen lyase activity"/>
    <property type="evidence" value="ECO:0007669"/>
    <property type="project" value="UniProtKB-UniRule"/>
</dbReference>
<evidence type="ECO:0000313" key="11">
    <source>
        <dbReference type="Proteomes" id="UP000295680"/>
    </source>
</evidence>
<dbReference type="InterPro" id="IPR024924">
    <property type="entry name" value="7-CO-7-deazaguanine_synth-like"/>
</dbReference>
<keyword evidence="7 8" id="KW-0456">Lyase</keyword>
<feature type="binding site" evidence="8">
    <location>
        <position position="86"/>
    </location>
    <ligand>
        <name>substrate</name>
    </ligand>
</feature>
<evidence type="ECO:0000256" key="4">
    <source>
        <dbReference type="ARBA" id="ARBA00022842"/>
    </source>
</evidence>
<comment type="caution">
    <text evidence="10">The sequence shown here is derived from an EMBL/GenBank/DDBJ whole genome shotgun (WGS) entry which is preliminary data.</text>
</comment>
<dbReference type="PANTHER" id="PTHR42836:SF1">
    <property type="entry name" value="7-CARBOXY-7-DEAZAGUANINE SYNTHASE"/>
    <property type="match status" value="1"/>
</dbReference>
<evidence type="ECO:0000259" key="9">
    <source>
        <dbReference type="PROSITE" id="PS51918"/>
    </source>
</evidence>
<dbReference type="PROSITE" id="PS51918">
    <property type="entry name" value="RADICAL_SAM"/>
    <property type="match status" value="1"/>
</dbReference>
<feature type="domain" description="Radical SAM core" evidence="9">
    <location>
        <begin position="26"/>
        <end position="237"/>
    </location>
</feature>
<organism evidence="10 11">
    <name type="scientific">Actinocrispum wychmicini</name>
    <dbReference type="NCBI Taxonomy" id="1213861"/>
    <lineage>
        <taxon>Bacteria</taxon>
        <taxon>Bacillati</taxon>
        <taxon>Actinomycetota</taxon>
        <taxon>Actinomycetes</taxon>
        <taxon>Pseudonocardiales</taxon>
        <taxon>Pseudonocardiaceae</taxon>
        <taxon>Actinocrispum</taxon>
    </lineage>
</organism>
<dbReference type="PANTHER" id="PTHR42836">
    <property type="entry name" value="7-CARBOXY-7-DEAZAGUANINE SYNTHASE"/>
    <property type="match status" value="1"/>
</dbReference>
<feature type="binding site" evidence="8">
    <location>
        <position position="39"/>
    </location>
    <ligand>
        <name>[4Fe-4S] cluster</name>
        <dbReference type="ChEBI" id="CHEBI:49883"/>
        <note>4Fe-4S-S-AdoMet</note>
    </ligand>
</feature>
<proteinExistence type="inferred from homology"/>
<dbReference type="UniPathway" id="UPA00391"/>
<keyword evidence="3 8" id="KW-0479">Metal-binding</keyword>
<comment type="similarity">
    <text evidence="8">Belongs to the radical SAM superfamily. 7-carboxy-7-deazaguanine synthase family.</text>
</comment>
<dbReference type="Proteomes" id="UP000295680">
    <property type="component" value="Unassembled WGS sequence"/>
</dbReference>
<dbReference type="OrthoDB" id="9782387at2"/>
<comment type="cofactor">
    <cofactor evidence="8">
        <name>[4Fe-4S] cluster</name>
        <dbReference type="ChEBI" id="CHEBI:49883"/>
    </cofactor>
    <text evidence="8">Binds 1 [4Fe-4S] cluster. The cluster is coordinated with 3 cysteines and an exchangeable S-adenosyl-L-methionine.</text>
</comment>